<name>A0A842HLR8_9BACT</name>
<sequence>MKSLTRLLTALMAAGLILFVAGCEKSTGDHLEDAGDSISKAADKAGDAVGDAVEDAGDSVEDAADKAN</sequence>
<evidence type="ECO:0000313" key="3">
    <source>
        <dbReference type="Proteomes" id="UP000546464"/>
    </source>
</evidence>
<keyword evidence="3" id="KW-1185">Reference proteome</keyword>
<dbReference type="PROSITE" id="PS51257">
    <property type="entry name" value="PROKAR_LIPOPROTEIN"/>
    <property type="match status" value="1"/>
</dbReference>
<feature type="chain" id="PRO_5033048293" evidence="1">
    <location>
        <begin position="23"/>
        <end position="68"/>
    </location>
</feature>
<evidence type="ECO:0000256" key="1">
    <source>
        <dbReference type="SAM" id="SignalP"/>
    </source>
</evidence>
<keyword evidence="1" id="KW-0732">Signal</keyword>
<proteinExistence type="predicted"/>
<dbReference type="Proteomes" id="UP000546464">
    <property type="component" value="Unassembled WGS sequence"/>
</dbReference>
<dbReference type="AlphaFoldDB" id="A0A842HLR8"/>
<dbReference type="EMBL" id="JACHVB010000064">
    <property type="protein sequence ID" value="MBC2596407.1"/>
    <property type="molecule type" value="Genomic_DNA"/>
</dbReference>
<feature type="signal peptide" evidence="1">
    <location>
        <begin position="1"/>
        <end position="22"/>
    </location>
</feature>
<organism evidence="2 3">
    <name type="scientific">Ruficoccus amylovorans</name>
    <dbReference type="NCBI Taxonomy" id="1804625"/>
    <lineage>
        <taxon>Bacteria</taxon>
        <taxon>Pseudomonadati</taxon>
        <taxon>Verrucomicrobiota</taxon>
        <taxon>Opitutia</taxon>
        <taxon>Puniceicoccales</taxon>
        <taxon>Cerasicoccaceae</taxon>
        <taxon>Ruficoccus</taxon>
    </lineage>
</organism>
<dbReference type="RefSeq" id="WP_185677314.1">
    <property type="nucleotide sequence ID" value="NZ_JACHVB010000064.1"/>
</dbReference>
<protein>
    <submittedName>
        <fullName evidence="2">YtxH domain-containing protein</fullName>
    </submittedName>
</protein>
<reference evidence="2 3" key="1">
    <citation type="submission" date="2020-07" db="EMBL/GenBank/DDBJ databases">
        <authorList>
            <person name="Feng X."/>
        </authorList>
    </citation>
    <scope>NUCLEOTIDE SEQUENCE [LARGE SCALE GENOMIC DNA]</scope>
    <source>
        <strain evidence="2 3">JCM31066</strain>
    </source>
</reference>
<gene>
    <name evidence="2" type="ORF">H5P28_19230</name>
</gene>
<accession>A0A842HLR8</accession>
<comment type="caution">
    <text evidence="2">The sequence shown here is derived from an EMBL/GenBank/DDBJ whole genome shotgun (WGS) entry which is preliminary data.</text>
</comment>
<evidence type="ECO:0000313" key="2">
    <source>
        <dbReference type="EMBL" id="MBC2596407.1"/>
    </source>
</evidence>